<evidence type="ECO:0000313" key="1">
    <source>
        <dbReference type="EMBL" id="KAF7404695.1"/>
    </source>
</evidence>
<reference evidence="1" key="1">
    <citation type="journal article" date="2020" name="G3 (Bethesda)">
        <title>High-Quality Assemblies for Three Invasive Social Wasps from the &lt;i&gt;Vespula&lt;/i&gt; Genus.</title>
        <authorList>
            <person name="Harrop T.W.R."/>
            <person name="Guhlin J."/>
            <person name="McLaughlin G.M."/>
            <person name="Permina E."/>
            <person name="Stockwell P."/>
            <person name="Gilligan J."/>
            <person name="Le Lec M.F."/>
            <person name="Gruber M.A.M."/>
            <person name="Quinn O."/>
            <person name="Lovegrove M."/>
            <person name="Duncan E.J."/>
            <person name="Remnant E.J."/>
            <person name="Van Eeckhoven J."/>
            <person name="Graham B."/>
            <person name="Knapp R.A."/>
            <person name="Langford K.W."/>
            <person name="Kronenberg Z."/>
            <person name="Press M.O."/>
            <person name="Eacker S.M."/>
            <person name="Wilson-Rankin E.E."/>
            <person name="Purcell J."/>
            <person name="Lester P.J."/>
            <person name="Dearden P.K."/>
        </authorList>
    </citation>
    <scope>NUCLEOTIDE SEQUENCE</scope>
    <source>
        <strain evidence="1">Marl-1</strain>
    </source>
</reference>
<dbReference type="Proteomes" id="UP000614350">
    <property type="component" value="Unassembled WGS sequence"/>
</dbReference>
<protein>
    <submittedName>
        <fullName evidence="1">Uncharacterized protein</fullName>
    </submittedName>
</protein>
<organism evidence="1 2">
    <name type="scientific">Vespula vulgaris</name>
    <name type="common">Yellow jacket</name>
    <name type="synonym">Wasp</name>
    <dbReference type="NCBI Taxonomy" id="7454"/>
    <lineage>
        <taxon>Eukaryota</taxon>
        <taxon>Metazoa</taxon>
        <taxon>Ecdysozoa</taxon>
        <taxon>Arthropoda</taxon>
        <taxon>Hexapoda</taxon>
        <taxon>Insecta</taxon>
        <taxon>Pterygota</taxon>
        <taxon>Neoptera</taxon>
        <taxon>Endopterygota</taxon>
        <taxon>Hymenoptera</taxon>
        <taxon>Apocrita</taxon>
        <taxon>Aculeata</taxon>
        <taxon>Vespoidea</taxon>
        <taxon>Vespidae</taxon>
        <taxon>Vespinae</taxon>
        <taxon>Vespula</taxon>
    </lineage>
</organism>
<comment type="caution">
    <text evidence="1">The sequence shown here is derived from an EMBL/GenBank/DDBJ whole genome shotgun (WGS) entry which is preliminary data.</text>
</comment>
<accession>A0A834KDR7</accession>
<gene>
    <name evidence="1" type="ORF">HZH66_003601</name>
</gene>
<dbReference type="EMBL" id="JACSEA010000003">
    <property type="protein sequence ID" value="KAF7404695.1"/>
    <property type="molecule type" value="Genomic_DNA"/>
</dbReference>
<evidence type="ECO:0000313" key="2">
    <source>
        <dbReference type="Proteomes" id="UP000614350"/>
    </source>
</evidence>
<dbReference type="AlphaFoldDB" id="A0A834KDR7"/>
<keyword evidence="2" id="KW-1185">Reference proteome</keyword>
<proteinExistence type="predicted"/>
<sequence>MITIDHDPSYGHHCYKGTREDFAKVHAREEEVERSFGDPNEIRTGVEVTADLVSSSFTTTTTTATTTTTIIITSSSSSCPIYPAFVFRPEKGKRTLALTSQRWKLVLGRISSIVRSIVASKGSDGGISDGSDGSGGGGGYFLEVADKQRTAVGERGVITLSLSSFAMGAGG</sequence>
<name>A0A834KDR7_VESVU</name>